<organism evidence="6 7">
    <name type="scientific">Geoanaerobacter pelophilus</name>
    <dbReference type="NCBI Taxonomy" id="60036"/>
    <lineage>
        <taxon>Bacteria</taxon>
        <taxon>Pseudomonadati</taxon>
        <taxon>Thermodesulfobacteriota</taxon>
        <taxon>Desulfuromonadia</taxon>
        <taxon>Geobacterales</taxon>
        <taxon>Geobacteraceae</taxon>
        <taxon>Geoanaerobacter</taxon>
    </lineage>
</organism>
<evidence type="ECO:0000313" key="6">
    <source>
        <dbReference type="EMBL" id="GAW66899.1"/>
    </source>
</evidence>
<dbReference type="CDD" id="cd00002">
    <property type="entry name" value="YbaK_deacylase"/>
    <property type="match status" value="1"/>
</dbReference>
<feature type="domain" description="YbaK/aminoacyl-tRNA synthetase-associated" evidence="5">
    <location>
        <begin position="47"/>
        <end position="159"/>
    </location>
</feature>
<protein>
    <recommendedName>
        <fullName evidence="4">Cys-tRNA(Pro)/Cys-tRNA(Cys) deacylase</fullName>
        <ecNumber evidence="4">4.2.-.-</ecNumber>
    </recommendedName>
</protein>
<keyword evidence="2 4" id="KW-0648">Protein biosynthesis</keyword>
<comment type="caution">
    <text evidence="6">The sequence shown here is derived from an EMBL/GenBank/DDBJ whole genome shotgun (WGS) entry which is preliminary data.</text>
</comment>
<dbReference type="PIRSF" id="PIRSF006181">
    <property type="entry name" value="EbsC_YbaK"/>
    <property type="match status" value="1"/>
</dbReference>
<evidence type="ECO:0000256" key="3">
    <source>
        <dbReference type="ARBA" id="ARBA00023239"/>
    </source>
</evidence>
<dbReference type="InterPro" id="IPR007214">
    <property type="entry name" value="YbaK/aa-tRNA-synth-assoc-dom"/>
</dbReference>
<dbReference type="PANTHER" id="PTHR30411">
    <property type="entry name" value="CYTOPLASMIC PROTEIN"/>
    <property type="match status" value="1"/>
</dbReference>
<dbReference type="InterPro" id="IPR036754">
    <property type="entry name" value="YbaK/aa-tRNA-synt-asso_dom_sf"/>
</dbReference>
<evidence type="ECO:0000256" key="1">
    <source>
        <dbReference type="ARBA" id="ARBA00009798"/>
    </source>
</evidence>
<evidence type="ECO:0000256" key="4">
    <source>
        <dbReference type="PIRNR" id="PIRNR006181"/>
    </source>
</evidence>
<accession>A0ABQ0MIX0</accession>
<sequence length="170" mass="18513">MPIHPEENLNMAKVKSPVTAAVRVLRQAGVAYGEHPYQYEEKGGTAVSARELGVDERCIIKTLIMEDEAKNPLVVLMHGDRQVSTKELARVIGVKAVAPCTPETANRHSGYLVGGTSPFGTRKRMPVYLEESILELPLIYINGGSRGFLVSMPPAELVRVLQPVPVKVGI</sequence>
<evidence type="ECO:0000313" key="7">
    <source>
        <dbReference type="Proteomes" id="UP000194153"/>
    </source>
</evidence>
<comment type="similarity">
    <text evidence="1 4">Belongs to the prolyl-tRNA editing family. YbaK/EbsC subfamily.</text>
</comment>
<dbReference type="InterPro" id="IPR004369">
    <property type="entry name" value="Prolyl-tRNA_editing_YbaK/EbsC"/>
</dbReference>
<dbReference type="Gene3D" id="3.90.960.10">
    <property type="entry name" value="YbaK/aminoacyl-tRNA synthetase-associated domain"/>
    <property type="match status" value="1"/>
</dbReference>
<gene>
    <name evidence="6" type="ORF">GPEL0_01r2455</name>
</gene>
<dbReference type="Pfam" id="PF04073">
    <property type="entry name" value="tRNA_edit"/>
    <property type="match status" value="1"/>
</dbReference>
<dbReference type="PANTHER" id="PTHR30411:SF0">
    <property type="entry name" value="CYS-TRNA(PRO)_CYS-TRNA(CYS) DEACYLASE YBAK"/>
    <property type="match status" value="1"/>
</dbReference>
<proteinExistence type="inferred from homology"/>
<reference evidence="7" key="2">
    <citation type="submission" date="2017-05" db="EMBL/GenBank/DDBJ databases">
        <title>Draft genome sequence of Geobacter pelophilus, a iron(III)-reducing bacteria.</title>
        <authorList>
            <person name="Aoyagi T."/>
            <person name="Koike H."/>
            <person name="Morita T."/>
            <person name="Sato Y."/>
            <person name="Habe H."/>
            <person name="Hori T."/>
        </authorList>
    </citation>
    <scope>NUCLEOTIDE SEQUENCE [LARGE SCALE GENOMIC DNA]</scope>
    <source>
        <strain evidence="7">Drf2</strain>
    </source>
</reference>
<evidence type="ECO:0000256" key="2">
    <source>
        <dbReference type="ARBA" id="ARBA00022917"/>
    </source>
</evidence>
<dbReference type="EMBL" id="BDQG01000001">
    <property type="protein sequence ID" value="GAW66899.1"/>
    <property type="molecule type" value="Genomic_DNA"/>
</dbReference>
<name>A0ABQ0MIX0_9BACT</name>
<dbReference type="EC" id="4.2.-.-" evidence="4"/>
<dbReference type="SUPFAM" id="SSF55826">
    <property type="entry name" value="YbaK/ProRS associated domain"/>
    <property type="match status" value="1"/>
</dbReference>
<evidence type="ECO:0000259" key="5">
    <source>
        <dbReference type="Pfam" id="PF04073"/>
    </source>
</evidence>
<dbReference type="NCBIfam" id="TIGR00011">
    <property type="entry name" value="YbaK_EbsC"/>
    <property type="match status" value="1"/>
</dbReference>
<reference evidence="6 7" key="1">
    <citation type="submission" date="2017-04" db="EMBL/GenBank/DDBJ databases">
        <authorList>
            <consortium name="Geobacter pelophilus Genome Sequencing"/>
            <person name="Aoyagi T."/>
            <person name="Koike H."/>
            <person name="Hori T."/>
        </authorList>
    </citation>
    <scope>NUCLEOTIDE SEQUENCE [LARGE SCALE GENOMIC DNA]</scope>
    <source>
        <strain evidence="6 7">Drf2</strain>
    </source>
</reference>
<keyword evidence="7" id="KW-1185">Reference proteome</keyword>
<keyword evidence="3 4" id="KW-0456">Lyase</keyword>
<dbReference type="Proteomes" id="UP000194153">
    <property type="component" value="Unassembled WGS sequence"/>
</dbReference>